<dbReference type="EMBL" id="JNBS01002476">
    <property type="protein sequence ID" value="OQR90900.1"/>
    <property type="molecule type" value="Genomic_DNA"/>
</dbReference>
<accession>A0A1V9YZC5</accession>
<organism evidence="1 2">
    <name type="scientific">Thraustotheca clavata</name>
    <dbReference type="NCBI Taxonomy" id="74557"/>
    <lineage>
        <taxon>Eukaryota</taxon>
        <taxon>Sar</taxon>
        <taxon>Stramenopiles</taxon>
        <taxon>Oomycota</taxon>
        <taxon>Saprolegniomycetes</taxon>
        <taxon>Saprolegniales</taxon>
        <taxon>Achlyaceae</taxon>
        <taxon>Thraustotheca</taxon>
    </lineage>
</organism>
<name>A0A1V9YZC5_9STRA</name>
<sequence>MLSRVSRRLLTRALRPAVVANIDVSSLDADQPLPLRFFAFQHEQECVKKEKPYQHEGKLDSLERLEAIRIQLQKAFSDEQVKRTIENAADVPSNCSLIELLKPMEVLPPGELRQTYEFNRPKNIPSVSYAKLGQQLYESSSSLREEWQPHAAVYHRVALTCC</sequence>
<gene>
    <name evidence="1" type="ORF">THRCLA_09155</name>
</gene>
<dbReference type="Proteomes" id="UP000243217">
    <property type="component" value="Unassembled WGS sequence"/>
</dbReference>
<comment type="caution">
    <text evidence="1">The sequence shown here is derived from an EMBL/GenBank/DDBJ whole genome shotgun (WGS) entry which is preliminary data.</text>
</comment>
<evidence type="ECO:0000313" key="2">
    <source>
        <dbReference type="Proteomes" id="UP000243217"/>
    </source>
</evidence>
<keyword evidence="2" id="KW-1185">Reference proteome</keyword>
<dbReference type="OrthoDB" id="77001at2759"/>
<reference evidence="1 2" key="1">
    <citation type="journal article" date="2014" name="Genome Biol. Evol.">
        <title>The secreted proteins of Achlya hypogyna and Thraustotheca clavata identify the ancestral oomycete secretome and reveal gene acquisitions by horizontal gene transfer.</title>
        <authorList>
            <person name="Misner I."/>
            <person name="Blouin N."/>
            <person name="Leonard G."/>
            <person name="Richards T.A."/>
            <person name="Lane C.E."/>
        </authorList>
    </citation>
    <scope>NUCLEOTIDE SEQUENCE [LARGE SCALE GENOMIC DNA]</scope>
    <source>
        <strain evidence="1 2">ATCC 34112</strain>
    </source>
</reference>
<evidence type="ECO:0000313" key="1">
    <source>
        <dbReference type="EMBL" id="OQR90900.1"/>
    </source>
</evidence>
<proteinExistence type="predicted"/>
<dbReference type="AlphaFoldDB" id="A0A1V9YZC5"/>
<protein>
    <submittedName>
        <fullName evidence="1">Uncharacterized protein</fullName>
    </submittedName>
</protein>